<dbReference type="STRING" id="575594.HMPREF0501_01298"/>
<accession>C7XX13</accession>
<dbReference type="AlphaFoldDB" id="C7XX13"/>
<dbReference type="EMBL" id="GG698805">
    <property type="protein sequence ID" value="EEU29833.1"/>
    <property type="molecule type" value="Genomic_DNA"/>
</dbReference>
<dbReference type="HOGENOM" id="CLU_3404142_0_0_9"/>
<protein>
    <submittedName>
        <fullName evidence="1">Uncharacterized protein</fullName>
    </submittedName>
</protein>
<reference evidence="1 2" key="1">
    <citation type="submission" date="2009-06" db="EMBL/GenBank/DDBJ databases">
        <title>The Genome Sequence of Lactobacillus coleohominis strain 101-4-CHN.</title>
        <authorList>
            <consortium name="The Broad Institute Genome Sequencing Platform"/>
            <person name="Ward D."/>
            <person name="Young S.K."/>
            <person name="Zeng Q."/>
            <person name="Koehrsen M."/>
            <person name="Alvarado L."/>
            <person name="Berlin A."/>
            <person name="Borenstein D."/>
            <person name="Chen Z."/>
            <person name="Engels R."/>
            <person name="Freedman E."/>
            <person name="Gellesch M."/>
            <person name="Goldberg J."/>
            <person name="Griggs A."/>
            <person name="Gujja S."/>
            <person name="Heiman D."/>
            <person name="Hepburn T."/>
            <person name="Howarth C."/>
            <person name="Jen D."/>
            <person name="Larson L."/>
            <person name="Lewis B."/>
            <person name="Mehta T."/>
            <person name="Park D."/>
            <person name="Pearson M."/>
            <person name="Roberts A."/>
            <person name="Saif S."/>
            <person name="Shea T."/>
            <person name="Shenoy N."/>
            <person name="Sisk P."/>
            <person name="Stolte C."/>
            <person name="Sykes S."/>
            <person name="Walk T."/>
            <person name="White J."/>
            <person name="Yandava C."/>
            <person name="Liu Y."/>
            <person name="Xu Q."/>
            <person name="Lander E."/>
            <person name="Nusbaum C."/>
            <person name="Galagan J."/>
            <person name="Birren B."/>
        </authorList>
    </citation>
    <scope>NUCLEOTIDE SEQUENCE [LARGE SCALE GENOMIC DNA]</scope>
    <source>
        <strain evidence="1 2">101-4-CHN</strain>
    </source>
</reference>
<evidence type="ECO:0000313" key="2">
    <source>
        <dbReference type="Proteomes" id="UP000003987"/>
    </source>
</evidence>
<organism evidence="1 2">
    <name type="scientific">Limosilactobacillus coleohominis 101-4-CHN</name>
    <dbReference type="NCBI Taxonomy" id="575594"/>
    <lineage>
        <taxon>Bacteria</taxon>
        <taxon>Bacillati</taxon>
        <taxon>Bacillota</taxon>
        <taxon>Bacilli</taxon>
        <taxon>Lactobacillales</taxon>
        <taxon>Lactobacillaceae</taxon>
        <taxon>Limosilactobacillus</taxon>
    </lineage>
</organism>
<gene>
    <name evidence="1" type="ORF">HMPREF0501_01298</name>
</gene>
<dbReference type="Proteomes" id="UP000003987">
    <property type="component" value="Unassembled WGS sequence"/>
</dbReference>
<keyword evidence="2" id="KW-1185">Reference proteome</keyword>
<evidence type="ECO:0000313" key="1">
    <source>
        <dbReference type="EMBL" id="EEU29833.1"/>
    </source>
</evidence>
<proteinExistence type="predicted"/>
<sequence length="30" mass="3488">MTVSWSAINSYIKDHHAFSKVQKIAQKIQK</sequence>
<name>C7XX13_9LACO</name>